<evidence type="ECO:0000256" key="7">
    <source>
        <dbReference type="SAM" id="MobiDB-lite"/>
    </source>
</evidence>
<evidence type="ECO:0000256" key="4">
    <source>
        <dbReference type="ARBA" id="ARBA00022833"/>
    </source>
</evidence>
<dbReference type="GO" id="GO:0046872">
    <property type="term" value="F:metal ion binding"/>
    <property type="evidence" value="ECO:0007669"/>
    <property type="project" value="UniProtKB-KW"/>
</dbReference>
<dbReference type="SMART" id="SM00694">
    <property type="entry name" value="DysFC"/>
    <property type="match status" value="1"/>
</dbReference>
<dbReference type="Gene3D" id="3.30.60.20">
    <property type="match status" value="1"/>
</dbReference>
<keyword evidence="5 8" id="KW-1133">Transmembrane helix</keyword>
<evidence type="ECO:0000256" key="5">
    <source>
        <dbReference type="ARBA" id="ARBA00022989"/>
    </source>
</evidence>
<comment type="subcellular location">
    <subcellularLocation>
        <location evidence="1">Endomembrane system</location>
        <topology evidence="1">Multi-pass membrane protein</topology>
    </subcellularLocation>
</comment>
<evidence type="ECO:0000256" key="3">
    <source>
        <dbReference type="ARBA" id="ARBA00022723"/>
    </source>
</evidence>
<keyword evidence="11" id="KW-1185">Reference proteome</keyword>
<dbReference type="InterPro" id="IPR010482">
    <property type="entry name" value="TECPR1-like_DysF"/>
</dbReference>
<dbReference type="Pfam" id="PF00130">
    <property type="entry name" value="C1_1"/>
    <property type="match status" value="1"/>
</dbReference>
<dbReference type="SMART" id="SM00693">
    <property type="entry name" value="DysFN"/>
    <property type="match status" value="1"/>
</dbReference>
<dbReference type="GO" id="GO:0007031">
    <property type="term" value="P:peroxisome organization"/>
    <property type="evidence" value="ECO:0007669"/>
    <property type="project" value="UniProtKB-ARBA"/>
</dbReference>
<feature type="transmembrane region" description="Helical" evidence="8">
    <location>
        <begin position="194"/>
        <end position="222"/>
    </location>
</feature>
<comment type="caution">
    <text evidence="10">The sequence shown here is derived from an EMBL/GenBank/DDBJ whole genome shotgun (WGS) entry which is preliminary data.</text>
</comment>
<dbReference type="EMBL" id="QEAQ01000024">
    <property type="protein sequence ID" value="TPX59554.1"/>
    <property type="molecule type" value="Genomic_DNA"/>
</dbReference>
<protein>
    <recommendedName>
        <fullName evidence="9">Phorbol-ester/DAG-type domain-containing protein</fullName>
    </recommendedName>
</protein>
<sequence length="488" mass="55300">MMGDVGVHNFEVTTYNKPTYCDACDKFLWGLVKQGAQCKNCGFNAHRKCQHTVTTGCSGVRASRDYHPHHDEHSTEVVLHGKYDETDAERTVVMRRKSEPAVPGKAITAPRKPPMKRTQTTGMAEKEMSIVQELITSTAMNSAAMEKAAKDPPLNLLTTTPKNFTRFVMRLGPVVNFQDDVTEVLTWQNPPKTVIVMVTYIFLCIYPTLLIVAPQMLLIYIIMGNYYKKTKKDVVGQKTSTNVQYLKNMQFIQNSMGMFCEGYEDVKKNSKALDWSNEEETIHILKMAVASMFGVIFVVRMIPFNYIMLLGGVAMFLQNTALFRAASTTLPPVLMKKLQIQVDNIREAIREARKAGDGSTVTVTLFENQRWWAGLGWIPHLLRSERGPWSDETGQIARTPKDIYEPPQDCGEWLWADADWRLDVGWSDVDEQGWQYTDHVWSNPKTKAAMSSLTRRRMWVRKMRLVKPATPMIAAANGVSSPKAIKSQ</sequence>
<dbReference type="PRINTS" id="PR00008">
    <property type="entry name" value="DAGPEDOMAIN"/>
</dbReference>
<evidence type="ECO:0000256" key="1">
    <source>
        <dbReference type="ARBA" id="ARBA00004127"/>
    </source>
</evidence>
<feature type="domain" description="Phorbol-ester/DAG-type" evidence="9">
    <location>
        <begin position="7"/>
        <end position="57"/>
    </location>
</feature>
<dbReference type="PROSITE" id="PS50081">
    <property type="entry name" value="ZF_DAG_PE_2"/>
    <property type="match status" value="1"/>
</dbReference>
<dbReference type="PANTHER" id="PTHR31679:SF2">
    <property type="entry name" value="PEROXISOMAL MEMBRANE PROTEIN PEX30-RELATED"/>
    <property type="match status" value="1"/>
</dbReference>
<dbReference type="SMART" id="SM00109">
    <property type="entry name" value="C1"/>
    <property type="match status" value="1"/>
</dbReference>
<dbReference type="InterPro" id="IPR006614">
    <property type="entry name" value="Peroxin/Ferlin"/>
</dbReference>
<dbReference type="SUPFAM" id="SSF57889">
    <property type="entry name" value="Cysteine-rich domain"/>
    <property type="match status" value="1"/>
</dbReference>
<dbReference type="GO" id="GO:0005778">
    <property type="term" value="C:peroxisomal membrane"/>
    <property type="evidence" value="ECO:0007669"/>
    <property type="project" value="TreeGrafter"/>
</dbReference>
<dbReference type="PROSITE" id="PS00479">
    <property type="entry name" value="ZF_DAG_PE_1"/>
    <property type="match status" value="1"/>
</dbReference>
<dbReference type="Pfam" id="PF06398">
    <property type="entry name" value="Pex24p"/>
    <property type="match status" value="1"/>
</dbReference>
<keyword evidence="3" id="KW-0479">Metal-binding</keyword>
<dbReference type="InterPro" id="IPR046349">
    <property type="entry name" value="C1-like_sf"/>
</dbReference>
<evidence type="ECO:0000313" key="10">
    <source>
        <dbReference type="EMBL" id="TPX59554.1"/>
    </source>
</evidence>
<dbReference type="InterPro" id="IPR020454">
    <property type="entry name" value="DAG/PE-bd"/>
</dbReference>
<dbReference type="InterPro" id="IPR002219">
    <property type="entry name" value="PKC_DAG/PE"/>
</dbReference>
<feature type="transmembrane region" description="Helical" evidence="8">
    <location>
        <begin position="293"/>
        <end position="317"/>
    </location>
</feature>
<dbReference type="CDD" id="cd20792">
    <property type="entry name" value="C1_cPKC_nPKC_rpt1"/>
    <property type="match status" value="1"/>
</dbReference>
<dbReference type="GO" id="GO:0012505">
    <property type="term" value="C:endomembrane system"/>
    <property type="evidence" value="ECO:0007669"/>
    <property type="project" value="UniProtKB-SubCell"/>
</dbReference>
<keyword evidence="6 8" id="KW-0472">Membrane</keyword>
<dbReference type="InterPro" id="IPR052646">
    <property type="entry name" value="Peroxisomal_PEX28-32"/>
</dbReference>
<evidence type="ECO:0000256" key="2">
    <source>
        <dbReference type="ARBA" id="ARBA00022692"/>
    </source>
</evidence>
<gene>
    <name evidence="10" type="ORF">PhCBS80983_g02436</name>
</gene>
<name>A0A507E6X2_9FUNG</name>
<dbReference type="PANTHER" id="PTHR31679">
    <property type="entry name" value="PEROXISOMAL MEMBRANE PROTEIN PEX30-RELATED"/>
    <property type="match status" value="1"/>
</dbReference>
<dbReference type="Proteomes" id="UP000318582">
    <property type="component" value="Unassembled WGS sequence"/>
</dbReference>
<proteinExistence type="predicted"/>
<accession>A0A507E6X2</accession>
<organism evidence="10 11">
    <name type="scientific">Powellomyces hirtus</name>
    <dbReference type="NCBI Taxonomy" id="109895"/>
    <lineage>
        <taxon>Eukaryota</taxon>
        <taxon>Fungi</taxon>
        <taxon>Fungi incertae sedis</taxon>
        <taxon>Chytridiomycota</taxon>
        <taxon>Chytridiomycota incertae sedis</taxon>
        <taxon>Chytridiomycetes</taxon>
        <taxon>Spizellomycetales</taxon>
        <taxon>Powellomycetaceae</taxon>
        <taxon>Powellomyces</taxon>
    </lineage>
</organism>
<evidence type="ECO:0000259" key="9">
    <source>
        <dbReference type="PROSITE" id="PS50081"/>
    </source>
</evidence>
<evidence type="ECO:0000313" key="11">
    <source>
        <dbReference type="Proteomes" id="UP000318582"/>
    </source>
</evidence>
<feature type="region of interest" description="Disordered" evidence="7">
    <location>
        <begin position="95"/>
        <end position="120"/>
    </location>
</feature>
<evidence type="ECO:0000256" key="8">
    <source>
        <dbReference type="SAM" id="Phobius"/>
    </source>
</evidence>
<dbReference type="AlphaFoldDB" id="A0A507E6X2"/>
<keyword evidence="4" id="KW-0862">Zinc</keyword>
<dbReference type="STRING" id="109895.A0A507E6X2"/>
<reference evidence="10 11" key="1">
    <citation type="journal article" date="2019" name="Sci. Rep.">
        <title>Comparative genomics of chytrid fungi reveal insights into the obligate biotrophic and pathogenic lifestyle of Synchytrium endobioticum.</title>
        <authorList>
            <person name="van de Vossenberg B.T.L.H."/>
            <person name="Warris S."/>
            <person name="Nguyen H.D.T."/>
            <person name="van Gent-Pelzer M.P.E."/>
            <person name="Joly D.L."/>
            <person name="van de Geest H.C."/>
            <person name="Bonants P.J.M."/>
            <person name="Smith D.S."/>
            <person name="Levesque C.A."/>
            <person name="van der Lee T.A.J."/>
        </authorList>
    </citation>
    <scope>NUCLEOTIDE SEQUENCE [LARGE SCALE GENOMIC DNA]</scope>
    <source>
        <strain evidence="10 11">CBS 809.83</strain>
    </source>
</reference>
<keyword evidence="2 8" id="KW-0812">Transmembrane</keyword>
<evidence type="ECO:0000256" key="6">
    <source>
        <dbReference type="ARBA" id="ARBA00023136"/>
    </source>
</evidence>